<protein>
    <submittedName>
        <fullName evidence="2">Conserved domain protein</fullName>
    </submittedName>
</protein>
<gene>
    <name evidence="2" type="ORF">CUS_5504</name>
</gene>
<name>E9SBM5_RUMAL</name>
<keyword evidence="1" id="KW-0812">Transmembrane</keyword>
<dbReference type="EMBL" id="ADKM02000069">
    <property type="protein sequence ID" value="EGC03313.1"/>
    <property type="molecule type" value="Genomic_DNA"/>
</dbReference>
<comment type="caution">
    <text evidence="2">The sequence shown here is derived from an EMBL/GenBank/DDBJ whole genome shotgun (WGS) entry which is preliminary data.</text>
</comment>
<keyword evidence="1" id="KW-0472">Membrane</keyword>
<accession>E9SBM5</accession>
<evidence type="ECO:0000313" key="2">
    <source>
        <dbReference type="EMBL" id="EGC03313.1"/>
    </source>
</evidence>
<dbReference type="STRING" id="246199.CUS_5504"/>
<reference evidence="2 3" key="1">
    <citation type="submission" date="2011-02" db="EMBL/GenBank/DDBJ databases">
        <authorList>
            <person name="Nelson K.E."/>
            <person name="Sutton G."/>
            <person name="Torralba M."/>
            <person name="Durkin S."/>
            <person name="Harkins D."/>
            <person name="Montgomery R."/>
            <person name="Ziemer C."/>
            <person name="Klaassens E."/>
            <person name="Ocuiv P."/>
            <person name="Morrison M."/>
        </authorList>
    </citation>
    <scope>NUCLEOTIDE SEQUENCE [LARGE SCALE GENOMIC DNA]</scope>
    <source>
        <strain evidence="2 3">8</strain>
    </source>
</reference>
<dbReference type="Proteomes" id="UP000004259">
    <property type="component" value="Unassembled WGS sequence"/>
</dbReference>
<dbReference type="AlphaFoldDB" id="E9SBM5"/>
<evidence type="ECO:0000313" key="3">
    <source>
        <dbReference type="Proteomes" id="UP000004259"/>
    </source>
</evidence>
<dbReference type="RefSeq" id="WP_002848913.1">
    <property type="nucleotide sequence ID" value="NZ_ADKM02000069.1"/>
</dbReference>
<organism evidence="2 3">
    <name type="scientific">Ruminococcus albus 8</name>
    <dbReference type="NCBI Taxonomy" id="246199"/>
    <lineage>
        <taxon>Bacteria</taxon>
        <taxon>Bacillati</taxon>
        <taxon>Bacillota</taxon>
        <taxon>Clostridia</taxon>
        <taxon>Eubacteriales</taxon>
        <taxon>Oscillospiraceae</taxon>
        <taxon>Ruminococcus</taxon>
    </lineage>
</organism>
<keyword evidence="1" id="KW-1133">Transmembrane helix</keyword>
<sequence>MKDTLKTIYSNEIGTPAVGYFWKGFALFLLGVCVGFLFAPIKKGIQIASCNEISNAEDKECCAIEDADYENM</sequence>
<keyword evidence="3" id="KW-1185">Reference proteome</keyword>
<proteinExistence type="predicted"/>
<evidence type="ECO:0000256" key="1">
    <source>
        <dbReference type="SAM" id="Phobius"/>
    </source>
</evidence>
<feature type="transmembrane region" description="Helical" evidence="1">
    <location>
        <begin position="20"/>
        <end position="39"/>
    </location>
</feature>